<organism evidence="1 2">
    <name type="scientific">Cotonvirus japonicus</name>
    <dbReference type="NCBI Taxonomy" id="2811091"/>
    <lineage>
        <taxon>Viruses</taxon>
        <taxon>Varidnaviria</taxon>
        <taxon>Bamfordvirae</taxon>
        <taxon>Nucleocytoviricota</taxon>
        <taxon>Megaviricetes</taxon>
        <taxon>Imitervirales</taxon>
        <taxon>Mimiviridae</taxon>
        <taxon>Megamimivirinae</taxon>
        <taxon>Cotonvirus</taxon>
        <taxon>Cotonvirus japonicum</taxon>
    </lineage>
</organism>
<name>A0ABM7NTG7_9VIRU</name>
<keyword evidence="2" id="KW-1185">Reference proteome</keyword>
<proteinExistence type="predicted"/>
<sequence>MGNKYSHVCSVCNIRFKLHKNYKNIDENESKNDFNSSNKIICSKCKILNERQKQNTQTSIYEYADYQLKYNDKYIKHDIPNYYIRSFYFCH</sequence>
<dbReference type="EMBL" id="AP024483">
    <property type="protein sequence ID" value="BCS83367.1"/>
    <property type="molecule type" value="Genomic_DNA"/>
</dbReference>
<accession>A0ABM7NTG7</accession>
<dbReference type="GeneID" id="80558572"/>
<dbReference type="RefSeq" id="YP_010841975.1">
    <property type="nucleotide sequence ID" value="NC_079139.1"/>
</dbReference>
<protein>
    <submittedName>
        <fullName evidence="1">Uncharacterized protein</fullName>
    </submittedName>
</protein>
<evidence type="ECO:0000313" key="2">
    <source>
        <dbReference type="Proteomes" id="UP001321479"/>
    </source>
</evidence>
<reference evidence="1 2" key="1">
    <citation type="submission" date="2021-02" db="EMBL/GenBank/DDBJ databases">
        <title>Cotonvirus japonicus, which uses Golgi apparatus of host cells for its virion factory, phylogenetically links tailed tupanvirus and icosahedral mimivirus.</title>
        <authorList>
            <person name="Takahashi H."/>
            <person name="Fukaya S."/>
            <person name="Song C."/>
            <person name="Murata K."/>
            <person name="Takemura M."/>
        </authorList>
    </citation>
    <scope>NUCLEOTIDE SEQUENCE [LARGE SCALE GENOMIC DNA]</scope>
</reference>
<evidence type="ECO:0000313" key="1">
    <source>
        <dbReference type="EMBL" id="BCS83367.1"/>
    </source>
</evidence>
<dbReference type="Proteomes" id="UP001321479">
    <property type="component" value="Segment"/>
</dbReference>